<organism evidence="1 2">
    <name type="scientific">Vigna unguiculata</name>
    <name type="common">Cowpea</name>
    <dbReference type="NCBI Taxonomy" id="3917"/>
    <lineage>
        <taxon>Eukaryota</taxon>
        <taxon>Viridiplantae</taxon>
        <taxon>Streptophyta</taxon>
        <taxon>Embryophyta</taxon>
        <taxon>Tracheophyta</taxon>
        <taxon>Spermatophyta</taxon>
        <taxon>Magnoliopsida</taxon>
        <taxon>eudicotyledons</taxon>
        <taxon>Gunneridae</taxon>
        <taxon>Pentapetalae</taxon>
        <taxon>rosids</taxon>
        <taxon>fabids</taxon>
        <taxon>Fabales</taxon>
        <taxon>Fabaceae</taxon>
        <taxon>Papilionoideae</taxon>
        <taxon>50 kb inversion clade</taxon>
        <taxon>NPAAA clade</taxon>
        <taxon>indigoferoid/millettioid clade</taxon>
        <taxon>Phaseoleae</taxon>
        <taxon>Vigna</taxon>
    </lineage>
</organism>
<dbReference type="EMBL" id="CP039346">
    <property type="protein sequence ID" value="QCD84804.1"/>
    <property type="molecule type" value="Genomic_DNA"/>
</dbReference>
<gene>
    <name evidence="1" type="ORF">DEO72_LG2g5162</name>
</gene>
<evidence type="ECO:0000313" key="1">
    <source>
        <dbReference type="EMBL" id="QCD84804.1"/>
    </source>
</evidence>
<accession>A0A4D6L8S3</accession>
<reference evidence="1 2" key="1">
    <citation type="submission" date="2019-04" db="EMBL/GenBank/DDBJ databases">
        <title>An improved genome assembly and genetic linkage map for asparagus bean, Vigna unguiculata ssp. sesquipedialis.</title>
        <authorList>
            <person name="Xia Q."/>
            <person name="Zhang R."/>
            <person name="Dong Y."/>
        </authorList>
    </citation>
    <scope>NUCLEOTIDE SEQUENCE [LARGE SCALE GENOMIC DNA]</scope>
    <source>
        <tissue evidence="1">Leaf</tissue>
    </source>
</reference>
<proteinExistence type="predicted"/>
<name>A0A4D6L8S3_VIGUN</name>
<sequence>MIIIHQHSNIIKIVILALEPQPSSTSARVPTFRITFGLVFVLLTCESGSRAVVLCSSVPKDLYEPISSMNCRVEVMSWYDVVMSCECVNICGMGWLGSLLQENSASQSRLGETNRDSPKPLFVRKVVQATCSTFERVNISPRREGTRLSEIPCWLLVPPSSPRLGEGVPPKRDPSA</sequence>
<evidence type="ECO:0000313" key="2">
    <source>
        <dbReference type="Proteomes" id="UP000501690"/>
    </source>
</evidence>
<protein>
    <submittedName>
        <fullName evidence="1">Uncharacterized protein</fullName>
    </submittedName>
</protein>
<keyword evidence="2" id="KW-1185">Reference proteome</keyword>
<dbReference type="Proteomes" id="UP000501690">
    <property type="component" value="Linkage Group LG2"/>
</dbReference>
<dbReference type="AlphaFoldDB" id="A0A4D6L8S3"/>